<dbReference type="Pfam" id="PF04686">
    <property type="entry name" value="SsgA"/>
    <property type="match status" value="1"/>
</dbReference>
<dbReference type="GO" id="GO:0030435">
    <property type="term" value="P:sporulation resulting in formation of a cellular spore"/>
    <property type="evidence" value="ECO:0007669"/>
    <property type="project" value="UniProtKB-KW"/>
</dbReference>
<evidence type="ECO:0000313" key="8">
    <source>
        <dbReference type="Proteomes" id="UP000653493"/>
    </source>
</evidence>
<comment type="caution">
    <text evidence="7">The sequence shown here is derived from an EMBL/GenBank/DDBJ whole genome shotgun (WGS) entry which is preliminary data.</text>
</comment>
<dbReference type="InterPro" id="IPR006776">
    <property type="entry name" value="SsgB"/>
</dbReference>
<evidence type="ECO:0000256" key="5">
    <source>
        <dbReference type="ARBA" id="ARBA00023210"/>
    </source>
</evidence>
<gene>
    <name evidence="7" type="ORF">GCM10010238_51050</name>
</gene>
<name>A0A918LJ85_STRGD</name>
<organism evidence="7 8">
    <name type="scientific">Streptomyces griseoviridis</name>
    <dbReference type="NCBI Taxonomy" id="45398"/>
    <lineage>
        <taxon>Bacteria</taxon>
        <taxon>Bacillati</taxon>
        <taxon>Actinomycetota</taxon>
        <taxon>Actinomycetes</taxon>
        <taxon>Kitasatosporales</taxon>
        <taxon>Streptomycetaceae</taxon>
        <taxon>Streptomyces</taxon>
    </lineage>
</organism>
<protein>
    <submittedName>
        <fullName evidence="7">Uncharacterized protein</fullName>
    </submittedName>
</protein>
<evidence type="ECO:0000256" key="2">
    <source>
        <dbReference type="ARBA" id="ARBA00009323"/>
    </source>
</evidence>
<accession>A0A918LJ85</accession>
<evidence type="ECO:0000256" key="3">
    <source>
        <dbReference type="ARBA" id="ARBA00022618"/>
    </source>
</evidence>
<evidence type="ECO:0000256" key="4">
    <source>
        <dbReference type="ARBA" id="ARBA00022969"/>
    </source>
</evidence>
<proteinExistence type="inferred from homology"/>
<dbReference type="GO" id="GO:0030428">
    <property type="term" value="C:cell septum"/>
    <property type="evidence" value="ECO:0007669"/>
    <property type="project" value="UniProtKB-SubCell"/>
</dbReference>
<dbReference type="Proteomes" id="UP000653493">
    <property type="component" value="Unassembled WGS sequence"/>
</dbReference>
<evidence type="ECO:0000256" key="1">
    <source>
        <dbReference type="ARBA" id="ARBA00004431"/>
    </source>
</evidence>
<comment type="subcellular location">
    <subcellularLocation>
        <location evidence="1">Cell septum</location>
    </subcellularLocation>
</comment>
<keyword evidence="8" id="KW-1185">Reference proteome</keyword>
<evidence type="ECO:0000313" key="7">
    <source>
        <dbReference type="EMBL" id="GGS55458.1"/>
    </source>
</evidence>
<dbReference type="EMBL" id="BMSL01000019">
    <property type="protein sequence ID" value="GGS55458.1"/>
    <property type="molecule type" value="Genomic_DNA"/>
</dbReference>
<dbReference type="GO" id="GO:0000917">
    <property type="term" value="P:division septum assembly"/>
    <property type="evidence" value="ECO:0007669"/>
    <property type="project" value="UniProtKB-KW"/>
</dbReference>
<dbReference type="Gene3D" id="2.30.31.20">
    <property type="entry name" value="Sporulation-specific cell division protein SsgB"/>
    <property type="match status" value="1"/>
</dbReference>
<dbReference type="AlphaFoldDB" id="A0A918LJ85"/>
<keyword evidence="4" id="KW-0749">Sporulation</keyword>
<sequence length="104" mass="12109">MPVAPHQRWRTPARWELPRDLLARAAHGPRGTGTYRIWPSRRSFAPSRPKPYFRFGTPEGRITFDADRAEVPNWLDGMFARVRRGAESNRLDWDTREGKLPGRP</sequence>
<keyword evidence="5" id="KW-0717">Septation</keyword>
<dbReference type="InterPro" id="IPR038658">
    <property type="entry name" value="SsgB_sf"/>
</dbReference>
<reference evidence="7" key="2">
    <citation type="submission" date="2020-09" db="EMBL/GenBank/DDBJ databases">
        <authorList>
            <person name="Sun Q."/>
            <person name="Ohkuma M."/>
        </authorList>
    </citation>
    <scope>NUCLEOTIDE SEQUENCE</scope>
    <source>
        <strain evidence="7">JCM 4234</strain>
    </source>
</reference>
<evidence type="ECO:0000256" key="6">
    <source>
        <dbReference type="ARBA" id="ARBA00023306"/>
    </source>
</evidence>
<comment type="similarity">
    <text evidence="2">Belongs to the SsgA family.</text>
</comment>
<keyword evidence="6" id="KW-0131">Cell cycle</keyword>
<keyword evidence="3" id="KW-0132">Cell division</keyword>
<reference evidence="7" key="1">
    <citation type="journal article" date="2014" name="Int. J. Syst. Evol. Microbiol.">
        <title>Complete genome sequence of Corynebacterium casei LMG S-19264T (=DSM 44701T), isolated from a smear-ripened cheese.</title>
        <authorList>
            <consortium name="US DOE Joint Genome Institute (JGI-PGF)"/>
            <person name="Walter F."/>
            <person name="Albersmeier A."/>
            <person name="Kalinowski J."/>
            <person name="Ruckert C."/>
        </authorList>
    </citation>
    <scope>NUCLEOTIDE SEQUENCE</scope>
    <source>
        <strain evidence="7">JCM 4234</strain>
    </source>
</reference>